<keyword evidence="12 14" id="KW-0627">Porphyrin biosynthesis</keyword>
<dbReference type="GO" id="GO:0051989">
    <property type="term" value="F:coproporphyrinogen dehydrogenase activity"/>
    <property type="evidence" value="ECO:0007669"/>
    <property type="project" value="UniProtKB-EC"/>
</dbReference>
<evidence type="ECO:0000256" key="12">
    <source>
        <dbReference type="ARBA" id="ARBA00023244"/>
    </source>
</evidence>
<keyword evidence="10 14" id="KW-0408">Iron</keyword>
<accession>A0A328P5M6</accession>
<keyword evidence="6 14" id="KW-0963">Cytoplasm</keyword>
<keyword evidence="7 14" id="KW-0949">S-adenosyl-L-methionine</keyword>
<proteinExistence type="inferred from homology"/>
<keyword evidence="19" id="KW-1185">Reference proteome</keyword>
<dbReference type="Pfam" id="PF04055">
    <property type="entry name" value="Radical_SAM"/>
    <property type="match status" value="1"/>
</dbReference>
<gene>
    <name evidence="18" type="ORF">CA260_03185</name>
</gene>
<evidence type="ECO:0000256" key="8">
    <source>
        <dbReference type="ARBA" id="ARBA00022723"/>
    </source>
</evidence>
<dbReference type="PIRSF" id="PIRSF000167">
    <property type="entry name" value="HemN"/>
    <property type="match status" value="1"/>
</dbReference>
<evidence type="ECO:0000256" key="14">
    <source>
        <dbReference type="PIRNR" id="PIRNR000167"/>
    </source>
</evidence>
<dbReference type="PANTHER" id="PTHR13932">
    <property type="entry name" value="COPROPORPHYRINIGEN III OXIDASE"/>
    <property type="match status" value="1"/>
</dbReference>
<evidence type="ECO:0000256" key="3">
    <source>
        <dbReference type="ARBA" id="ARBA00005493"/>
    </source>
</evidence>
<evidence type="ECO:0000256" key="16">
    <source>
        <dbReference type="PIRSR" id="PIRSR000167-2"/>
    </source>
</evidence>
<keyword evidence="11 14" id="KW-0411">Iron-sulfur</keyword>
<dbReference type="Pfam" id="PF06969">
    <property type="entry name" value="HemN_C"/>
    <property type="match status" value="1"/>
</dbReference>
<dbReference type="InterPro" id="IPR006638">
    <property type="entry name" value="Elp3/MiaA/NifB-like_rSAM"/>
</dbReference>
<feature type="binding site" evidence="15">
    <location>
        <begin position="120"/>
        <end position="121"/>
    </location>
    <ligand>
        <name>S-adenosyl-L-methionine</name>
        <dbReference type="ChEBI" id="CHEBI:59789"/>
        <label>2</label>
    </ligand>
</feature>
<dbReference type="NCBIfam" id="TIGR00538">
    <property type="entry name" value="hemN"/>
    <property type="match status" value="1"/>
</dbReference>
<dbReference type="EMBL" id="NFZS01000001">
    <property type="protein sequence ID" value="RAO76930.1"/>
    <property type="molecule type" value="Genomic_DNA"/>
</dbReference>
<evidence type="ECO:0000256" key="11">
    <source>
        <dbReference type="ARBA" id="ARBA00023014"/>
    </source>
</evidence>
<dbReference type="PANTHER" id="PTHR13932:SF6">
    <property type="entry name" value="OXYGEN-INDEPENDENT COPROPORPHYRINOGEN III OXIDASE"/>
    <property type="match status" value="1"/>
</dbReference>
<organism evidence="18 19">
    <name type="scientific">Dyella jiangningensis</name>
    <dbReference type="NCBI Taxonomy" id="1379159"/>
    <lineage>
        <taxon>Bacteria</taxon>
        <taxon>Pseudomonadati</taxon>
        <taxon>Pseudomonadota</taxon>
        <taxon>Gammaproteobacteria</taxon>
        <taxon>Lysobacterales</taxon>
        <taxon>Rhodanobacteraceae</taxon>
        <taxon>Dyella</taxon>
    </lineage>
</organism>
<evidence type="ECO:0000256" key="9">
    <source>
        <dbReference type="ARBA" id="ARBA00023002"/>
    </source>
</evidence>
<dbReference type="SFLD" id="SFLDS00029">
    <property type="entry name" value="Radical_SAM"/>
    <property type="match status" value="1"/>
</dbReference>
<comment type="catalytic activity">
    <reaction evidence="13 14">
        <text>coproporphyrinogen III + 2 S-adenosyl-L-methionine = protoporphyrinogen IX + 2 5'-deoxyadenosine + 2 L-methionine + 2 CO2</text>
        <dbReference type="Rhea" id="RHEA:15425"/>
        <dbReference type="ChEBI" id="CHEBI:16526"/>
        <dbReference type="ChEBI" id="CHEBI:17319"/>
        <dbReference type="ChEBI" id="CHEBI:57307"/>
        <dbReference type="ChEBI" id="CHEBI:57309"/>
        <dbReference type="ChEBI" id="CHEBI:57844"/>
        <dbReference type="ChEBI" id="CHEBI:59789"/>
        <dbReference type="EC" id="1.3.98.3"/>
    </reaction>
</comment>
<feature type="binding site" evidence="15">
    <location>
        <position position="119"/>
    </location>
    <ligand>
        <name>S-adenosyl-L-methionine</name>
        <dbReference type="ChEBI" id="CHEBI:59789"/>
        <label>1</label>
    </ligand>
</feature>
<comment type="subcellular location">
    <subcellularLocation>
        <location evidence="1 14">Cytoplasm</location>
    </subcellularLocation>
</comment>
<evidence type="ECO:0000256" key="5">
    <source>
        <dbReference type="ARBA" id="ARBA00022485"/>
    </source>
</evidence>
<keyword evidence="9 14" id="KW-0560">Oxidoreductase</keyword>
<comment type="subunit">
    <text evidence="4">Monomer.</text>
</comment>
<dbReference type="FunFam" id="1.10.10.920:FF:000001">
    <property type="entry name" value="Coproporphyrinogen-III oxidase"/>
    <property type="match status" value="1"/>
</dbReference>
<dbReference type="Gene3D" id="1.10.10.920">
    <property type="match status" value="1"/>
</dbReference>
<comment type="pathway">
    <text evidence="2 14">Porphyrin-containing compound metabolism; protoporphyrin-IX biosynthesis; protoporphyrinogen-IX from coproporphyrinogen-III (AdoMet route): step 1/1.</text>
</comment>
<feature type="binding site" evidence="15">
    <location>
        <position position="338"/>
    </location>
    <ligand>
        <name>S-adenosyl-L-methionine</name>
        <dbReference type="ChEBI" id="CHEBI:59789"/>
        <label>1</label>
    </ligand>
</feature>
<reference evidence="18 19" key="1">
    <citation type="journal article" date="2018" name="Genet. Mol. Biol.">
        <title>The genome sequence of Dyella jiangningensis FCAV SCS01 from a lignocellulose-decomposing microbial consortium metagenome reveals potential for biotechnological applications.</title>
        <authorList>
            <person name="Desiderato J.G."/>
            <person name="Alvarenga D.O."/>
            <person name="Constancio M.T.L."/>
            <person name="Alves L.M.C."/>
            <person name="Varani A.M."/>
        </authorList>
    </citation>
    <scope>NUCLEOTIDE SEQUENCE [LARGE SCALE GENOMIC DNA]</scope>
    <source>
        <strain evidence="18 19">FCAV SCS01</strain>
    </source>
</reference>
<dbReference type="SMART" id="SM00729">
    <property type="entry name" value="Elp3"/>
    <property type="match status" value="1"/>
</dbReference>
<dbReference type="InterPro" id="IPR004558">
    <property type="entry name" value="Coprogen_oxidase_HemN"/>
</dbReference>
<evidence type="ECO:0000256" key="15">
    <source>
        <dbReference type="PIRSR" id="PIRSR000167-1"/>
    </source>
</evidence>
<sequence>MRTDTIVPEFDAHLIARYDVAGPRYTSYPTAPQFHTGFDEGALRAAAQASNEDLVPRPLSVYVHVPFCFSPCFYCGCMRVITRDIAKADHYLELLFREIAMVGPMFDRDRPLKQLHFGGGTPNYLDLPRMTSVIETLERHFDYRRRGEREYGIEIDPRFADGRYIKELATLGFNRISVGIQDFDPAVQQAVNRVQNVEQTREVLDAARASGYGSVSVDLIYGLPRQTLDGFDRTLDEVLGLAPDRIAVYGYAHLPKLFKAQRQIDANELPDPATRLALFGRAFKRLCDAGYVYVGMDHFARANDELVRAQRSRTLQRNFQGYSTHGDCDIIGLGVSAISRIGDSYSQSARDLIGYEAAIKAGRLPVARGISLSGDDIVRRAVISELMCHGELDMHGFGDLHQLDFGDRFAMELDRLREQAADGLVVVDDATIRITARGRLLLRNIAMNFDAYLNNPAETSRYSRTI</sequence>
<dbReference type="InterPro" id="IPR010723">
    <property type="entry name" value="HemN_C"/>
</dbReference>
<comment type="cofactor">
    <cofactor evidence="14 16">
        <name>[4Fe-4S] cluster</name>
        <dbReference type="ChEBI" id="CHEBI:49883"/>
    </cofactor>
    <text evidence="14 16">Binds 1 [4Fe-4S] cluster. The cluster is coordinated with 3 cysteines and an exchangeable S-adenosyl-L-methionine.</text>
</comment>
<feature type="binding site" evidence="15">
    <location>
        <position position="218"/>
    </location>
    <ligand>
        <name>S-adenosyl-L-methionine</name>
        <dbReference type="ChEBI" id="CHEBI:59789"/>
        <label>2</label>
    </ligand>
</feature>
<dbReference type="PROSITE" id="PS51918">
    <property type="entry name" value="RADICAL_SAM"/>
    <property type="match status" value="1"/>
</dbReference>
<protein>
    <recommendedName>
        <fullName evidence="14">Coproporphyrinogen-III oxidase</fullName>
        <ecNumber evidence="14">1.3.98.3</ecNumber>
    </recommendedName>
</protein>
<evidence type="ECO:0000256" key="6">
    <source>
        <dbReference type="ARBA" id="ARBA00022490"/>
    </source>
</evidence>
<dbReference type="GO" id="GO:0051539">
    <property type="term" value="F:4 iron, 4 sulfur cluster binding"/>
    <property type="evidence" value="ECO:0007669"/>
    <property type="project" value="UniProtKB-KW"/>
</dbReference>
<dbReference type="GO" id="GO:0006782">
    <property type="term" value="P:protoporphyrinogen IX biosynthetic process"/>
    <property type="evidence" value="ECO:0007669"/>
    <property type="project" value="UniProtKB-UniPathway"/>
</dbReference>
<feature type="binding site" evidence="16">
    <location>
        <position position="75"/>
    </location>
    <ligand>
        <name>[4Fe-4S] cluster</name>
        <dbReference type="ChEBI" id="CHEBI:49883"/>
        <note>4Fe-4S-S-AdoMet</note>
    </ligand>
</feature>
<feature type="binding site" evidence="15">
    <location>
        <position position="252"/>
    </location>
    <ligand>
        <name>S-adenosyl-L-methionine</name>
        <dbReference type="ChEBI" id="CHEBI:59789"/>
        <label>2</label>
    </ligand>
</feature>
<dbReference type="EC" id="1.3.98.3" evidence="14"/>
<dbReference type="AlphaFoldDB" id="A0A328P5M6"/>
<dbReference type="InterPro" id="IPR034505">
    <property type="entry name" value="Coproporphyrinogen-III_oxidase"/>
</dbReference>
<feature type="binding site" evidence="15">
    <location>
        <position position="193"/>
    </location>
    <ligand>
        <name>S-adenosyl-L-methionine</name>
        <dbReference type="ChEBI" id="CHEBI:59789"/>
        <label>2</label>
    </ligand>
</feature>
<keyword evidence="5 14" id="KW-0004">4Fe-4S</keyword>
<keyword evidence="8 14" id="KW-0479">Metal-binding</keyword>
<name>A0A328P5M6_9GAMM</name>
<dbReference type="Gene3D" id="3.30.750.200">
    <property type="match status" value="1"/>
</dbReference>
<feature type="binding site" evidence="16">
    <location>
        <position position="72"/>
    </location>
    <ligand>
        <name>[4Fe-4S] cluster</name>
        <dbReference type="ChEBI" id="CHEBI:49883"/>
        <note>4Fe-4S-S-AdoMet</note>
    </ligand>
</feature>
<comment type="caution">
    <text evidence="18">The sequence shown here is derived from an EMBL/GenBank/DDBJ whole genome shotgun (WGS) entry which is preliminary data.</text>
</comment>
<comment type="similarity">
    <text evidence="3 14">Belongs to the anaerobic coproporphyrinogen-III oxidase family.</text>
</comment>
<dbReference type="GO" id="GO:0005737">
    <property type="term" value="C:cytoplasm"/>
    <property type="evidence" value="ECO:0007669"/>
    <property type="project" value="UniProtKB-SubCell"/>
</dbReference>
<evidence type="ECO:0000256" key="7">
    <source>
        <dbReference type="ARBA" id="ARBA00022691"/>
    </source>
</evidence>
<feature type="binding site" evidence="15">
    <location>
        <position position="62"/>
    </location>
    <ligand>
        <name>S-adenosyl-L-methionine</name>
        <dbReference type="ChEBI" id="CHEBI:59789"/>
        <label>1</label>
    </ligand>
</feature>
<dbReference type="SUPFAM" id="SSF102114">
    <property type="entry name" value="Radical SAM enzymes"/>
    <property type="match status" value="1"/>
</dbReference>
<dbReference type="UniPathway" id="UPA00251">
    <property type="reaction ID" value="UER00323"/>
</dbReference>
<feature type="binding site" evidence="15">
    <location>
        <begin position="74"/>
        <end position="76"/>
    </location>
    <ligand>
        <name>S-adenosyl-L-methionine</name>
        <dbReference type="ChEBI" id="CHEBI:59789"/>
        <label>2</label>
    </ligand>
</feature>
<evidence type="ECO:0000256" key="10">
    <source>
        <dbReference type="ARBA" id="ARBA00023004"/>
    </source>
</evidence>
<feature type="domain" description="Radical SAM core" evidence="17">
    <location>
        <begin position="53"/>
        <end position="281"/>
    </location>
</feature>
<evidence type="ECO:0000256" key="4">
    <source>
        <dbReference type="ARBA" id="ARBA00011245"/>
    </source>
</evidence>
<dbReference type="RefSeq" id="WP_111980991.1">
    <property type="nucleotide sequence ID" value="NZ_NFZS01000001.1"/>
</dbReference>
<evidence type="ECO:0000313" key="18">
    <source>
        <dbReference type="EMBL" id="RAO76930.1"/>
    </source>
</evidence>
<feature type="binding site" evidence="15">
    <location>
        <position position="154"/>
    </location>
    <ligand>
        <name>S-adenosyl-L-methionine</name>
        <dbReference type="ChEBI" id="CHEBI:59789"/>
        <label>1</label>
    </ligand>
</feature>
<dbReference type="InterPro" id="IPR007197">
    <property type="entry name" value="rSAM"/>
</dbReference>
<dbReference type="InterPro" id="IPR058240">
    <property type="entry name" value="rSAM_sf"/>
</dbReference>
<evidence type="ECO:0000256" key="13">
    <source>
        <dbReference type="ARBA" id="ARBA00048321"/>
    </source>
</evidence>
<evidence type="ECO:0000313" key="19">
    <source>
        <dbReference type="Proteomes" id="UP000248926"/>
    </source>
</evidence>
<evidence type="ECO:0000259" key="17">
    <source>
        <dbReference type="PROSITE" id="PS51918"/>
    </source>
</evidence>
<evidence type="ECO:0000256" key="1">
    <source>
        <dbReference type="ARBA" id="ARBA00004496"/>
    </source>
</evidence>
<dbReference type="GO" id="GO:0046872">
    <property type="term" value="F:metal ion binding"/>
    <property type="evidence" value="ECO:0007669"/>
    <property type="project" value="UniProtKB-KW"/>
</dbReference>
<dbReference type="SFLD" id="SFLDG01065">
    <property type="entry name" value="anaerobic_coproporphyrinogen-I"/>
    <property type="match status" value="1"/>
</dbReference>
<dbReference type="Proteomes" id="UP000248926">
    <property type="component" value="Unassembled WGS sequence"/>
</dbReference>
<feature type="binding site" evidence="15">
    <location>
        <position position="181"/>
    </location>
    <ligand>
        <name>S-adenosyl-L-methionine</name>
        <dbReference type="ChEBI" id="CHEBI:59789"/>
        <label>2</label>
    </ligand>
</feature>
<dbReference type="GO" id="GO:0004109">
    <property type="term" value="F:coproporphyrinogen oxidase activity"/>
    <property type="evidence" value="ECO:0007669"/>
    <property type="project" value="InterPro"/>
</dbReference>
<evidence type="ECO:0000256" key="2">
    <source>
        <dbReference type="ARBA" id="ARBA00004785"/>
    </source>
</evidence>
<feature type="binding site" evidence="16">
    <location>
        <position position="68"/>
    </location>
    <ligand>
        <name>[4Fe-4S] cluster</name>
        <dbReference type="ChEBI" id="CHEBI:49883"/>
        <note>4Fe-4S-S-AdoMet</note>
    </ligand>
</feature>
<dbReference type="OrthoDB" id="9808022at2"/>